<reference evidence="3 4" key="1">
    <citation type="submission" date="2024-01" db="EMBL/GenBank/DDBJ databases">
        <title>A draft genome for the cacao thread blight pathogen Marasmiellus scandens.</title>
        <authorList>
            <person name="Baruah I.K."/>
            <person name="Leung J."/>
            <person name="Bukari Y."/>
            <person name="Amoako-Attah I."/>
            <person name="Meinhardt L.W."/>
            <person name="Bailey B.A."/>
            <person name="Cohen S.P."/>
        </authorList>
    </citation>
    <scope>NUCLEOTIDE SEQUENCE [LARGE SCALE GENOMIC DNA]</scope>
    <source>
        <strain evidence="3 4">GH-19</strain>
    </source>
</reference>
<dbReference type="Gene3D" id="2.30.29.30">
    <property type="entry name" value="Pleckstrin-homology domain (PH domain)/Phosphotyrosine-binding domain (PTB)"/>
    <property type="match status" value="1"/>
</dbReference>
<dbReference type="SUPFAM" id="SSF48065">
    <property type="entry name" value="DBL homology domain (DH-domain)"/>
    <property type="match status" value="1"/>
</dbReference>
<feature type="compositionally biased region" description="Polar residues" evidence="1">
    <location>
        <begin position="104"/>
        <end position="126"/>
    </location>
</feature>
<proteinExistence type="predicted"/>
<feature type="compositionally biased region" description="Basic residues" evidence="1">
    <location>
        <begin position="1111"/>
        <end position="1121"/>
    </location>
</feature>
<feature type="region of interest" description="Disordered" evidence="1">
    <location>
        <begin position="841"/>
        <end position="872"/>
    </location>
</feature>
<dbReference type="Gene3D" id="1.20.900.10">
    <property type="entry name" value="Dbl homology (DH) domain"/>
    <property type="match status" value="1"/>
</dbReference>
<dbReference type="PANTHER" id="PTHR45818">
    <property type="entry name" value="PROTEIN VAV"/>
    <property type="match status" value="1"/>
</dbReference>
<feature type="compositionally biased region" description="Low complexity" evidence="1">
    <location>
        <begin position="185"/>
        <end position="200"/>
    </location>
</feature>
<evidence type="ECO:0000256" key="1">
    <source>
        <dbReference type="SAM" id="MobiDB-lite"/>
    </source>
</evidence>
<feature type="region of interest" description="Disordered" evidence="1">
    <location>
        <begin position="163"/>
        <end position="200"/>
    </location>
</feature>
<dbReference type="SUPFAM" id="SSF50729">
    <property type="entry name" value="PH domain-like"/>
    <property type="match status" value="1"/>
</dbReference>
<dbReference type="InterPro" id="IPR000219">
    <property type="entry name" value="DH_dom"/>
</dbReference>
<dbReference type="PROSITE" id="PS50010">
    <property type="entry name" value="DH_2"/>
    <property type="match status" value="1"/>
</dbReference>
<dbReference type="EMBL" id="JBANRG010000002">
    <property type="protein sequence ID" value="KAK7470471.1"/>
    <property type="molecule type" value="Genomic_DNA"/>
</dbReference>
<feature type="domain" description="DH" evidence="2">
    <location>
        <begin position="289"/>
        <end position="637"/>
    </location>
</feature>
<sequence length="1163" mass="126716">MASYSRLVQSQTIFDRRSNRCGPNPPSAFTRHITVPAPLDPFMASVTVKLTGNAPEQTSRISRRPTISGFLPLPPISASPICTPTTSTSSHDLNIYSGDDHTGSSRSLSVESFNTAPTTPSDNSCNRFPPPPTWISIPPTPPPKLVRRSVTCVARPNSYITASTSFPASKSPRAQTKISPKRRASVPSMSSRARSLSSSSLITSQKGSSAFLEPLTLNSPLRTKFVRSRESMSPAVLVPSKTKTIPFDVSHQVSSDDDALDATEFRPGPGTSVESPASVSGHSSKDDIRRFHALMELLTTEVAYLLDLKILVTIYLRHIPELKRSNISSTFGRNSSFSALSRANSYTPLGGGTPIAFVIDPQPSIQKEREKSVVRHLLTDSEVDTLRRNAEEILHFHEQFVEELKSAMATLGFPVELMTHNWESSISPEKYREGIGNVDAGIAIVSTKFATESSRFASYETFCAGHPEAMDIVRRMQEKYAAEWELFELKSSSSAADLLGTSRIPSNLTSASHETLPAKMMDDSGSIASISSKKRRRRGSVASLASLDNVSWTVRGRSNSANATGHDLSHNKSRLVCMDYLIKPVQRICKYPLLLDQLKKKKGSSEISRSTLGCDVDVVVESAARAMKHVASAVDDARRRQDINVKSSLIATRIAFQPIPTSLLSSSSPHPSLQVLTPTFLSSLGTCHMAGSLDIIHHKPTKAHSHIANISVKYMGAFLYLGGFLILVKVLKGKGYEPRHWFRLSEFQVTDPGEGEAWLPCSFRLSCMGHEFELAAACEQEKDVWMTAIRESLLFPTSDWIQEPISSLKVDGRGELIPSGLDGPFEAITSLPTIQSVSSLTKDDVGAEQTSPETVTAFPPPSIHPPRRSSSTSIRAAFTPMSTNSDTVIIRRPLFSSRTTVDQGLHDVVSELCLSARSQAVSREQELFQLPHVTQLGSASRSSTSSELTKSRLKRHESVRVSRCKSFIDSDEIRHGLREAIRTRSLSARKGPKKLSIASANADGIPFLFSQSPTSTPPFSRPSSIAPTSNPNSGSSSPTERFHLATPIDESDYRSRPSSFVGNVRGLLVSRPPSPASRSSTLAMTPVTAPNGDQFTIKNSASRLFKRWVKGSSTHPHRRTHSAPDNKLPVEQGREGSPVLPELPGFGAPLQLTKSPEQAVALA</sequence>
<dbReference type="InterPro" id="IPR011993">
    <property type="entry name" value="PH-like_dom_sf"/>
</dbReference>
<feature type="region of interest" description="Disordered" evidence="1">
    <location>
        <begin position="100"/>
        <end position="127"/>
    </location>
</feature>
<feature type="region of interest" description="Disordered" evidence="1">
    <location>
        <begin position="1008"/>
        <end position="1042"/>
    </location>
</feature>
<dbReference type="Pfam" id="PF00621">
    <property type="entry name" value="RhoGEF"/>
    <property type="match status" value="1"/>
</dbReference>
<accession>A0ABR1K0B3</accession>
<evidence type="ECO:0000259" key="2">
    <source>
        <dbReference type="PROSITE" id="PS50010"/>
    </source>
</evidence>
<evidence type="ECO:0000313" key="4">
    <source>
        <dbReference type="Proteomes" id="UP001498398"/>
    </source>
</evidence>
<evidence type="ECO:0000313" key="3">
    <source>
        <dbReference type="EMBL" id="KAK7470471.1"/>
    </source>
</evidence>
<organism evidence="3 4">
    <name type="scientific">Marasmiellus scandens</name>
    <dbReference type="NCBI Taxonomy" id="2682957"/>
    <lineage>
        <taxon>Eukaryota</taxon>
        <taxon>Fungi</taxon>
        <taxon>Dikarya</taxon>
        <taxon>Basidiomycota</taxon>
        <taxon>Agaricomycotina</taxon>
        <taxon>Agaricomycetes</taxon>
        <taxon>Agaricomycetidae</taxon>
        <taxon>Agaricales</taxon>
        <taxon>Marasmiineae</taxon>
        <taxon>Omphalotaceae</taxon>
        <taxon>Marasmiellus</taxon>
    </lineage>
</organism>
<name>A0ABR1K0B3_9AGAR</name>
<feature type="compositionally biased region" description="Low complexity" evidence="1">
    <location>
        <begin position="1021"/>
        <end position="1039"/>
    </location>
</feature>
<dbReference type="PANTHER" id="PTHR45818:SF3">
    <property type="entry name" value="PROTEIN VAV"/>
    <property type="match status" value="1"/>
</dbReference>
<comment type="caution">
    <text evidence="3">The sequence shown here is derived from an EMBL/GenBank/DDBJ whole genome shotgun (WGS) entry which is preliminary data.</text>
</comment>
<gene>
    <name evidence="3" type="ORF">VKT23_001896</name>
</gene>
<dbReference type="InterPro" id="IPR035899">
    <property type="entry name" value="DBL_dom_sf"/>
</dbReference>
<feature type="region of interest" description="Disordered" evidence="1">
    <location>
        <begin position="258"/>
        <end position="284"/>
    </location>
</feature>
<feature type="region of interest" description="Disordered" evidence="1">
    <location>
        <begin position="1111"/>
        <end position="1163"/>
    </location>
</feature>
<dbReference type="Proteomes" id="UP001498398">
    <property type="component" value="Unassembled WGS sequence"/>
</dbReference>
<keyword evidence="4" id="KW-1185">Reference proteome</keyword>
<feature type="compositionally biased region" description="Polar residues" evidence="1">
    <location>
        <begin position="272"/>
        <end position="282"/>
    </location>
</feature>
<feature type="compositionally biased region" description="Polar residues" evidence="1">
    <location>
        <begin position="163"/>
        <end position="178"/>
    </location>
</feature>
<protein>
    <recommendedName>
        <fullName evidence="2">DH domain-containing protein</fullName>
    </recommendedName>
</protein>